<dbReference type="STRING" id="1434700.SAMN06296427_105272"/>
<dbReference type="OrthoDB" id="5295174at2"/>
<feature type="transmembrane region" description="Helical" evidence="1">
    <location>
        <begin position="387"/>
        <end position="408"/>
    </location>
</feature>
<dbReference type="SMART" id="SM00028">
    <property type="entry name" value="TPR"/>
    <property type="match status" value="4"/>
</dbReference>
<gene>
    <name evidence="3" type="ORF">SAMN06296427_105272</name>
</gene>
<dbReference type="GO" id="GO:0003700">
    <property type="term" value="F:DNA-binding transcription factor activity"/>
    <property type="evidence" value="ECO:0007669"/>
    <property type="project" value="InterPro"/>
</dbReference>
<keyword evidence="4" id="KW-1185">Reference proteome</keyword>
<dbReference type="RefSeq" id="WP_084017469.1">
    <property type="nucleotide sequence ID" value="NZ_FWXS01000005.1"/>
</dbReference>
<organism evidence="3 4">
    <name type="scientific">Moheibacter sediminis</name>
    <dbReference type="NCBI Taxonomy" id="1434700"/>
    <lineage>
        <taxon>Bacteria</taxon>
        <taxon>Pseudomonadati</taxon>
        <taxon>Bacteroidota</taxon>
        <taxon>Flavobacteriia</taxon>
        <taxon>Flavobacteriales</taxon>
        <taxon>Weeksellaceae</taxon>
        <taxon>Moheibacter</taxon>
    </lineage>
</organism>
<proteinExistence type="predicted"/>
<reference evidence="3 4" key="1">
    <citation type="submission" date="2017-04" db="EMBL/GenBank/DDBJ databases">
        <authorList>
            <person name="Afonso C.L."/>
            <person name="Miller P.J."/>
            <person name="Scott M.A."/>
            <person name="Spackman E."/>
            <person name="Goraichik I."/>
            <person name="Dimitrov K.M."/>
            <person name="Suarez D.L."/>
            <person name="Swayne D.E."/>
        </authorList>
    </citation>
    <scope>NUCLEOTIDE SEQUENCE [LARGE SCALE GENOMIC DNA]</scope>
    <source>
        <strain evidence="3 4">CGMCC 1.12708</strain>
    </source>
</reference>
<evidence type="ECO:0000256" key="1">
    <source>
        <dbReference type="SAM" id="Phobius"/>
    </source>
</evidence>
<dbReference type="InterPro" id="IPR018060">
    <property type="entry name" value="HTH_AraC"/>
</dbReference>
<keyword evidence="1" id="KW-0812">Transmembrane</keyword>
<evidence type="ECO:0000313" key="4">
    <source>
        <dbReference type="Proteomes" id="UP000192393"/>
    </source>
</evidence>
<sequence>MKILENILFYLFLLVGNILFAQNPKIPVKNTFKELRSHYENMEENNQRALPFVNAYLEKAKKENNYDKIIQGYRDFIFFSPKREDKLVYADSCISYALNSKNNELISKAYLGKGILYYFFYKKYQPALDNYLKAYQYSENIEDKYLKNSIIYHIGVVKSYLGYYDEALMLFNECITYFEPLTIADIHPNLVFNNQKGYFNSLHQKIICYQQLGNHVKSDSLIQIGLSTLPHSQEFALEKSYFLKSKAVSNYYKNDFNLAIIYFNNALPELKKINDFTWFSVSYFYLGKCYLKTHRKNLAIPYFMKVDSIFQKNKFILPQIRENYEILIHHFHSVENHEQELHYTRQLLKVDSVLNKDFKYLSSKMHKEYSTKALLKKQEQLENRNSIGFNLLIAASVLTFVLLINLIYRSKKEKEIQQKYIELEKRIIKQNNQRMNTNVSMIINPIQKGKTEKPAYLIEEILQKLEKFEQNKGFRKKGLTQSQLAKKFETNTTYLSQVINEYKMKNFNTYLNNLRMNYITHELYHNPKYLEYTIEALAEDCGISSRQNFSDLFNEVNGIRPADFIRKRRELRQKESSISLN</sequence>
<dbReference type="Pfam" id="PF12833">
    <property type="entry name" value="HTH_18"/>
    <property type="match status" value="1"/>
</dbReference>
<dbReference type="GO" id="GO:0043565">
    <property type="term" value="F:sequence-specific DNA binding"/>
    <property type="evidence" value="ECO:0007669"/>
    <property type="project" value="InterPro"/>
</dbReference>
<keyword evidence="1" id="KW-1133">Transmembrane helix</keyword>
<keyword evidence="1" id="KW-0472">Membrane</keyword>
<protein>
    <submittedName>
        <fullName evidence="3">Helix-turn-helix domain-containing protein</fullName>
    </submittedName>
</protein>
<evidence type="ECO:0000259" key="2">
    <source>
        <dbReference type="PROSITE" id="PS01124"/>
    </source>
</evidence>
<dbReference type="SUPFAM" id="SSF48452">
    <property type="entry name" value="TPR-like"/>
    <property type="match status" value="2"/>
</dbReference>
<dbReference type="Gene3D" id="1.25.40.10">
    <property type="entry name" value="Tetratricopeptide repeat domain"/>
    <property type="match status" value="2"/>
</dbReference>
<dbReference type="AlphaFoldDB" id="A0A1W2B5F7"/>
<dbReference type="Gene3D" id="1.10.10.60">
    <property type="entry name" value="Homeodomain-like"/>
    <property type="match status" value="2"/>
</dbReference>
<name>A0A1W2B5F7_9FLAO</name>
<dbReference type="InterPro" id="IPR019734">
    <property type="entry name" value="TPR_rpt"/>
</dbReference>
<accession>A0A1W2B5F7</accession>
<dbReference type="SMART" id="SM00342">
    <property type="entry name" value="HTH_ARAC"/>
    <property type="match status" value="1"/>
</dbReference>
<dbReference type="InterPro" id="IPR011990">
    <property type="entry name" value="TPR-like_helical_dom_sf"/>
</dbReference>
<dbReference type="Proteomes" id="UP000192393">
    <property type="component" value="Unassembled WGS sequence"/>
</dbReference>
<dbReference type="EMBL" id="FWXS01000005">
    <property type="protein sequence ID" value="SMC68010.1"/>
    <property type="molecule type" value="Genomic_DNA"/>
</dbReference>
<evidence type="ECO:0000313" key="3">
    <source>
        <dbReference type="EMBL" id="SMC68010.1"/>
    </source>
</evidence>
<dbReference type="PROSITE" id="PS01124">
    <property type="entry name" value="HTH_ARAC_FAMILY_2"/>
    <property type="match status" value="1"/>
</dbReference>
<feature type="domain" description="HTH araC/xylS-type" evidence="2">
    <location>
        <begin position="459"/>
        <end position="567"/>
    </location>
</feature>